<sequence>MDEGSGAEKAAEALRLNILARLAVEPATLHKLLDDLRYLEETGLQPPGYTLRDVLTELRLYRRAGIVYEDLATAKLYADLSILRPETRSTIYKLAATIAEVLGLERQAAETGILESSMSLHV</sequence>
<dbReference type="Proteomes" id="UP000196694">
    <property type="component" value="Unassembled WGS sequence"/>
</dbReference>
<organism evidence="1 2">
    <name type="scientific">Pyrodictium delaneyi</name>
    <dbReference type="NCBI Taxonomy" id="1273541"/>
    <lineage>
        <taxon>Archaea</taxon>
        <taxon>Thermoproteota</taxon>
        <taxon>Thermoprotei</taxon>
        <taxon>Desulfurococcales</taxon>
        <taxon>Pyrodictiaceae</taxon>
        <taxon>Pyrodictium</taxon>
    </lineage>
</organism>
<reference evidence="1 2" key="1">
    <citation type="submission" date="2017-05" db="EMBL/GenBank/DDBJ databases">
        <title>The draft genome of the hyperthermophilic archaeon 'Pyrodictium delaneyi strain Hulk', an iron and nitrate reducer, reveals the capacity for sulfate reduction.</title>
        <authorList>
            <person name="Demey L.M."/>
            <person name="Miller C."/>
            <person name="Manzella M."/>
            <person name="Reguera G."/>
            <person name="Kashefi K."/>
        </authorList>
    </citation>
    <scope>NUCLEOTIDE SEQUENCE [LARGE SCALE GENOMIC DNA]</scope>
    <source>
        <strain evidence="1 2">Hulk</strain>
    </source>
</reference>
<protein>
    <submittedName>
        <fullName evidence="1">Uncharacterized protein</fullName>
    </submittedName>
</protein>
<keyword evidence="2" id="KW-1185">Reference proteome</keyword>
<dbReference type="AlphaFoldDB" id="A0A211YN13"/>
<comment type="caution">
    <text evidence="1">The sequence shown here is derived from an EMBL/GenBank/DDBJ whole genome shotgun (WGS) entry which is preliminary data.</text>
</comment>
<evidence type="ECO:0000313" key="2">
    <source>
        <dbReference type="Proteomes" id="UP000196694"/>
    </source>
</evidence>
<gene>
    <name evidence="1" type="ORF">Pdsh_08220</name>
</gene>
<accession>A0A211YN13</accession>
<dbReference type="EMBL" id="NCQP01000006">
    <property type="protein sequence ID" value="OWJ54438.1"/>
    <property type="molecule type" value="Genomic_DNA"/>
</dbReference>
<name>A0A211YN13_9CREN</name>
<proteinExistence type="predicted"/>
<evidence type="ECO:0000313" key="1">
    <source>
        <dbReference type="EMBL" id="OWJ54438.1"/>
    </source>
</evidence>